<proteinExistence type="predicted"/>
<evidence type="ECO:0000313" key="2">
    <source>
        <dbReference type="Proteomes" id="UP001056120"/>
    </source>
</evidence>
<name>A0ACB9JXB6_9ASTR</name>
<dbReference type="Proteomes" id="UP001056120">
    <property type="component" value="Linkage Group LG02"/>
</dbReference>
<gene>
    <name evidence="1" type="ORF">L1987_06084</name>
</gene>
<accession>A0ACB9JXB6</accession>
<keyword evidence="2" id="KW-1185">Reference proteome</keyword>
<sequence>MNAEDKSLRITENLDVKREHSCRDLSDTAPAPLLDSPILPIQEVKSEGFRKLIISLLLLAAGSEIAGD</sequence>
<organism evidence="1 2">
    <name type="scientific">Smallanthus sonchifolius</name>
    <dbReference type="NCBI Taxonomy" id="185202"/>
    <lineage>
        <taxon>Eukaryota</taxon>
        <taxon>Viridiplantae</taxon>
        <taxon>Streptophyta</taxon>
        <taxon>Embryophyta</taxon>
        <taxon>Tracheophyta</taxon>
        <taxon>Spermatophyta</taxon>
        <taxon>Magnoliopsida</taxon>
        <taxon>eudicotyledons</taxon>
        <taxon>Gunneridae</taxon>
        <taxon>Pentapetalae</taxon>
        <taxon>asterids</taxon>
        <taxon>campanulids</taxon>
        <taxon>Asterales</taxon>
        <taxon>Asteraceae</taxon>
        <taxon>Asteroideae</taxon>
        <taxon>Heliantheae alliance</taxon>
        <taxon>Millerieae</taxon>
        <taxon>Smallanthus</taxon>
    </lineage>
</organism>
<reference evidence="1 2" key="2">
    <citation type="journal article" date="2022" name="Mol. Ecol. Resour.">
        <title>The genomes of chicory, endive, great burdock and yacon provide insights into Asteraceae paleo-polyploidization history and plant inulin production.</title>
        <authorList>
            <person name="Fan W."/>
            <person name="Wang S."/>
            <person name="Wang H."/>
            <person name="Wang A."/>
            <person name="Jiang F."/>
            <person name="Liu H."/>
            <person name="Zhao H."/>
            <person name="Xu D."/>
            <person name="Zhang Y."/>
        </authorList>
    </citation>
    <scope>NUCLEOTIDE SEQUENCE [LARGE SCALE GENOMIC DNA]</scope>
    <source>
        <strain evidence="2">cv. Yunnan</strain>
        <tissue evidence="1">Leaves</tissue>
    </source>
</reference>
<reference evidence="2" key="1">
    <citation type="journal article" date="2022" name="Mol. Ecol. Resour.">
        <title>The genomes of chicory, endive, great burdock and yacon provide insights into Asteraceae palaeo-polyploidization history and plant inulin production.</title>
        <authorList>
            <person name="Fan W."/>
            <person name="Wang S."/>
            <person name="Wang H."/>
            <person name="Wang A."/>
            <person name="Jiang F."/>
            <person name="Liu H."/>
            <person name="Zhao H."/>
            <person name="Xu D."/>
            <person name="Zhang Y."/>
        </authorList>
    </citation>
    <scope>NUCLEOTIDE SEQUENCE [LARGE SCALE GENOMIC DNA]</scope>
    <source>
        <strain evidence="2">cv. Yunnan</strain>
    </source>
</reference>
<evidence type="ECO:0000313" key="1">
    <source>
        <dbReference type="EMBL" id="KAI3824620.1"/>
    </source>
</evidence>
<protein>
    <submittedName>
        <fullName evidence="1">Uncharacterized protein</fullName>
    </submittedName>
</protein>
<dbReference type="EMBL" id="CM042019">
    <property type="protein sequence ID" value="KAI3824620.1"/>
    <property type="molecule type" value="Genomic_DNA"/>
</dbReference>
<comment type="caution">
    <text evidence="1">The sequence shown here is derived from an EMBL/GenBank/DDBJ whole genome shotgun (WGS) entry which is preliminary data.</text>
</comment>